<organism evidence="1 2">
    <name type="scientific">Mariniblastus fucicola</name>
    <dbReference type="NCBI Taxonomy" id="980251"/>
    <lineage>
        <taxon>Bacteria</taxon>
        <taxon>Pseudomonadati</taxon>
        <taxon>Planctomycetota</taxon>
        <taxon>Planctomycetia</taxon>
        <taxon>Pirellulales</taxon>
        <taxon>Pirellulaceae</taxon>
        <taxon>Mariniblastus</taxon>
    </lineage>
</organism>
<evidence type="ECO:0000313" key="1">
    <source>
        <dbReference type="EMBL" id="QEG22318.1"/>
    </source>
</evidence>
<protein>
    <submittedName>
        <fullName evidence="1">Uncharacterized protein</fullName>
    </submittedName>
</protein>
<sequence length="38" mass="4498">MRSHRVIVSVGLDKFISISFLFRYQTDEFATGWFAENE</sequence>
<name>A0A5B9P7L2_9BACT</name>
<gene>
    <name evidence="1" type="ORF">MFFC18_21980</name>
</gene>
<evidence type="ECO:0000313" key="2">
    <source>
        <dbReference type="Proteomes" id="UP000322214"/>
    </source>
</evidence>
<dbReference type="AlphaFoldDB" id="A0A5B9P7L2"/>
<dbReference type="Proteomes" id="UP000322214">
    <property type="component" value="Chromosome"/>
</dbReference>
<dbReference type="EMBL" id="CP042912">
    <property type="protein sequence ID" value="QEG22318.1"/>
    <property type="molecule type" value="Genomic_DNA"/>
</dbReference>
<reference evidence="1 2" key="1">
    <citation type="submission" date="2019-08" db="EMBL/GenBank/DDBJ databases">
        <title>Deep-cultivation of Planctomycetes and their phenomic and genomic characterization uncovers novel biology.</title>
        <authorList>
            <person name="Wiegand S."/>
            <person name="Jogler M."/>
            <person name="Boedeker C."/>
            <person name="Pinto D."/>
            <person name="Vollmers J."/>
            <person name="Rivas-Marin E."/>
            <person name="Kohn T."/>
            <person name="Peeters S.H."/>
            <person name="Heuer A."/>
            <person name="Rast P."/>
            <person name="Oberbeckmann S."/>
            <person name="Bunk B."/>
            <person name="Jeske O."/>
            <person name="Meyerdierks A."/>
            <person name="Storesund J.E."/>
            <person name="Kallscheuer N."/>
            <person name="Luecker S."/>
            <person name="Lage O.M."/>
            <person name="Pohl T."/>
            <person name="Merkel B.J."/>
            <person name="Hornburger P."/>
            <person name="Mueller R.-W."/>
            <person name="Bruemmer F."/>
            <person name="Labrenz M."/>
            <person name="Spormann A.M."/>
            <person name="Op den Camp H."/>
            <person name="Overmann J."/>
            <person name="Amann R."/>
            <person name="Jetten M.S.M."/>
            <person name="Mascher T."/>
            <person name="Medema M.H."/>
            <person name="Devos D.P."/>
            <person name="Kaster A.-K."/>
            <person name="Ovreas L."/>
            <person name="Rohde M."/>
            <person name="Galperin M.Y."/>
            <person name="Jogler C."/>
        </authorList>
    </citation>
    <scope>NUCLEOTIDE SEQUENCE [LARGE SCALE GENOMIC DNA]</scope>
    <source>
        <strain evidence="1 2">FC18</strain>
    </source>
</reference>
<dbReference type="KEGG" id="mff:MFFC18_21980"/>
<accession>A0A5B9P7L2</accession>
<proteinExistence type="predicted"/>
<keyword evidence="2" id="KW-1185">Reference proteome</keyword>